<dbReference type="OrthoDB" id="6228438at2"/>
<evidence type="ECO:0000313" key="5">
    <source>
        <dbReference type="Proteomes" id="UP000321917"/>
    </source>
</evidence>
<dbReference type="EMBL" id="VOLR01000026">
    <property type="protein sequence ID" value="TWX55822.1"/>
    <property type="molecule type" value="Genomic_DNA"/>
</dbReference>
<evidence type="ECO:0000256" key="1">
    <source>
        <dbReference type="SAM" id="Coils"/>
    </source>
</evidence>
<proteinExistence type="predicted"/>
<feature type="coiled-coil region" evidence="1">
    <location>
        <begin position="6"/>
        <end position="61"/>
    </location>
</feature>
<dbReference type="Proteomes" id="UP000321525">
    <property type="component" value="Unassembled WGS sequence"/>
</dbReference>
<dbReference type="EMBL" id="VOLQ01000029">
    <property type="protein sequence ID" value="TWX64692.1"/>
    <property type="molecule type" value="Genomic_DNA"/>
</dbReference>
<reference evidence="3 5" key="1">
    <citation type="submission" date="2019-07" db="EMBL/GenBank/DDBJ databases">
        <title>Genomes of sea-ice associated Colwellia species.</title>
        <authorList>
            <person name="Bowman J.P."/>
        </authorList>
    </citation>
    <scope>NUCLEOTIDE SEQUENCE [LARGE SCALE GENOMIC DNA]</scope>
    <source>
        <strain evidence="2 4">ACAM 607</strain>
        <strain evidence="3 5">IC036</strain>
    </source>
</reference>
<dbReference type="Proteomes" id="UP000321917">
    <property type="component" value="Unassembled WGS sequence"/>
</dbReference>
<dbReference type="RefSeq" id="WP_146800423.1">
    <property type="nucleotide sequence ID" value="NZ_VOLP01000025.1"/>
</dbReference>
<evidence type="ECO:0000313" key="4">
    <source>
        <dbReference type="Proteomes" id="UP000321525"/>
    </source>
</evidence>
<dbReference type="Gene3D" id="1.20.5.340">
    <property type="match status" value="1"/>
</dbReference>
<keyword evidence="4" id="KW-1185">Reference proteome</keyword>
<organism evidence="3 5">
    <name type="scientific">Colwellia hornerae</name>
    <dbReference type="NCBI Taxonomy" id="89402"/>
    <lineage>
        <taxon>Bacteria</taxon>
        <taxon>Pseudomonadati</taxon>
        <taxon>Pseudomonadota</taxon>
        <taxon>Gammaproteobacteria</taxon>
        <taxon>Alteromonadales</taxon>
        <taxon>Colwelliaceae</taxon>
        <taxon>Colwellia</taxon>
    </lineage>
</organism>
<protein>
    <submittedName>
        <fullName evidence="3">DUF904 domain-containing protein</fullName>
    </submittedName>
</protein>
<keyword evidence="1" id="KW-0175">Coiled coil</keyword>
<evidence type="ECO:0000313" key="3">
    <source>
        <dbReference type="EMBL" id="TWX64692.1"/>
    </source>
</evidence>
<accession>A0A5C6Q7J4</accession>
<comment type="caution">
    <text evidence="3">The sequence shown here is derived from an EMBL/GenBank/DDBJ whole genome shotgun (WGS) entry which is preliminary data.</text>
</comment>
<sequence length="90" mass="10216">MNENTLPQLEQLIEKIIDKNNQLKSQVAELAEQKAELAQQKAELEQQKALLVDENETFQLEVLEGEEKQKQTNNVLTALLAKLQSAEELS</sequence>
<gene>
    <name evidence="2" type="ORF">ESZ26_15775</name>
    <name evidence="3" type="ORF">ESZ27_13830</name>
</gene>
<evidence type="ECO:0000313" key="2">
    <source>
        <dbReference type="EMBL" id="TWX55822.1"/>
    </source>
</evidence>
<name>A0A5C6Q7J4_9GAMM</name>
<dbReference type="AlphaFoldDB" id="A0A5C6Q7J4"/>